<dbReference type="InterPro" id="IPR006427">
    <property type="entry name" value="Portal_HK97"/>
</dbReference>
<reference evidence="2" key="1">
    <citation type="journal article" date="2013" name="Genome Biol.">
        <title>Comparative genomics of the core and accessory genomes of 48 Sinorhizobium strains comprising five genospecies.</title>
        <authorList>
            <person name="Sugawara M."/>
            <person name="Epstein B."/>
            <person name="Badgley B.D."/>
            <person name="Unno T."/>
            <person name="Xu L."/>
            <person name="Reese J."/>
            <person name="Gyaneshwar P."/>
            <person name="Denny R."/>
            <person name="Mudge J."/>
            <person name="Bharti A.K."/>
            <person name="Farmer A.D."/>
            <person name="May G.D."/>
            <person name="Woodward J.E."/>
            <person name="Medigue C."/>
            <person name="Vallenet D."/>
            <person name="Lajus A."/>
            <person name="Rouy Z."/>
            <person name="Martinez-Vaz B."/>
            <person name="Tiffin P."/>
            <person name="Young N.D."/>
            <person name="Sadowsky M.J."/>
        </authorList>
    </citation>
    <scope>NUCLEOTIDE SEQUENCE</scope>
    <source>
        <strain evidence="2">M1</strain>
    </source>
</reference>
<gene>
    <name evidence="2" type="ORF">GHJ91_01330</name>
</gene>
<dbReference type="Gene3D" id="3.40.140.120">
    <property type="match status" value="1"/>
</dbReference>
<dbReference type="AlphaFoldDB" id="A0A6G1WDU8"/>
<organism evidence="2">
    <name type="scientific">Sinorhizobium medicae</name>
    <dbReference type="NCBI Taxonomy" id="110321"/>
    <lineage>
        <taxon>Bacteria</taxon>
        <taxon>Pseudomonadati</taxon>
        <taxon>Pseudomonadota</taxon>
        <taxon>Alphaproteobacteria</taxon>
        <taxon>Hyphomicrobiales</taxon>
        <taxon>Rhizobiaceae</taxon>
        <taxon>Sinorhizobium/Ensifer group</taxon>
        <taxon>Sinorhizobium</taxon>
    </lineage>
</organism>
<accession>A0A6G1WDU8</accession>
<name>A0A6G1WDU8_9HYPH</name>
<dbReference type="NCBIfam" id="TIGR01537">
    <property type="entry name" value="portal_HK97"/>
    <property type="match status" value="1"/>
</dbReference>
<evidence type="ECO:0000256" key="1">
    <source>
        <dbReference type="SAM" id="MobiDB-lite"/>
    </source>
</evidence>
<comment type="caution">
    <text evidence="2">The sequence shown here is derived from an EMBL/GenBank/DDBJ whole genome shotgun (WGS) entry which is preliminary data.</text>
</comment>
<dbReference type="RefSeq" id="WP_153412212.1">
    <property type="nucleotide sequence ID" value="NZ_WISB01000008.1"/>
</dbReference>
<evidence type="ECO:0000313" key="2">
    <source>
        <dbReference type="EMBL" id="MQW67856.1"/>
    </source>
</evidence>
<feature type="region of interest" description="Disordered" evidence="1">
    <location>
        <begin position="364"/>
        <end position="398"/>
    </location>
</feature>
<dbReference type="EMBL" id="WISB01000008">
    <property type="protein sequence ID" value="MQW67856.1"/>
    <property type="molecule type" value="Genomic_DNA"/>
</dbReference>
<proteinExistence type="predicted"/>
<dbReference type="Gene3D" id="1.20.1270.210">
    <property type="match status" value="1"/>
</dbReference>
<sequence length="398" mass="43409">MLNWFRKSSALETRDATLASPDDLMVALWTGTAPGALTLSGQAALKVPAVSAAVRVISEAAASLDVSVVEAVDGGNDEARPDHPVSRLLRGDANPWTSGFELIRDLVADALTRNDGGLAWTNRVGAEIREVIRYQNSAISVAYDPMTREPTYRLNGKIVSARNVVHVRSPFDSCPVTLAAKAIGVLAVMETHAGKLFQNGARPAGVIEMQKGLGDEGLKKMKAAWKASHEGAENAGKTAILWDGATFKTLTMNSTDAQFLELRTFQVLEVARAFRVPPSMLFELERATWSNSEQMGREFLTYTLEPWLKTLEGALGRALLTREERKRFRIVFDRDDLTRADLGERATAYSSLISSRVINPNQARKWEGLPPYGGGEEYVNPNISAAKGDSESTGETEE</sequence>
<dbReference type="Gene3D" id="3.30.1120.70">
    <property type="match status" value="1"/>
</dbReference>
<protein>
    <submittedName>
        <fullName evidence="2">Phage portal protein</fullName>
    </submittedName>
</protein>
<dbReference type="InterPro" id="IPR006944">
    <property type="entry name" value="Phage/GTA_portal"/>
</dbReference>
<dbReference type="Pfam" id="PF04860">
    <property type="entry name" value="Phage_portal"/>
    <property type="match status" value="1"/>
</dbReference>